<feature type="compositionally biased region" description="Polar residues" evidence="1">
    <location>
        <begin position="282"/>
        <end position="292"/>
    </location>
</feature>
<protein>
    <recommendedName>
        <fullName evidence="4">DNA polymerase delta subunit 3</fullName>
    </recommendedName>
</protein>
<evidence type="ECO:0008006" key="4">
    <source>
        <dbReference type="Google" id="ProtNLM"/>
    </source>
</evidence>
<reference evidence="2 3" key="1">
    <citation type="submission" date="2020-06" db="EMBL/GenBank/DDBJ databases">
        <title>The yeast mating-type switching endonuclease HO is a domesticated member of an unorthodox homing genetic element family.</title>
        <authorList>
            <person name="Coughlan A.Y."/>
            <person name="Lombardi L."/>
            <person name="Braun-Galleani S."/>
            <person name="Martos A.R."/>
            <person name="Galeote V."/>
            <person name="Bigey F."/>
            <person name="Dequin S."/>
            <person name="Byrne K.P."/>
            <person name="Wolfe K.H."/>
        </authorList>
    </citation>
    <scope>NUCLEOTIDE SEQUENCE [LARGE SCALE GENOMIC DNA]</scope>
    <source>
        <strain evidence="2 3">CBS2947</strain>
    </source>
</reference>
<accession>A0A7H9HXX4</accession>
<dbReference type="OrthoDB" id="4036325at2759"/>
<dbReference type="Proteomes" id="UP000510647">
    <property type="component" value="Chromosome 8"/>
</dbReference>
<sequence>MADEVFEYINERLFTEEKPVLFTDLIYRFKVGPSRAKYLMYSYYRQNTSTKFNCIIVCVDKDGNIKVVNDLNGFDDEESLADCFIYAFNTTDIFTPVSVARDLQDVLPVRNCFELKVVSKRAKTLDAGPPVKRNSVPIARSRTVPEAKENGKKAKSKETGLRSTAILAKMRGERERKERERRQELERRRQEQMERETQNDKKRSAQMEELNGLFDNDEEDMASASETPDREESTPMDKQELEELLETTADDSLMQTKNEDEQDTPQTRADADSSYVDEDGYTVTNRAASSTPPQKPAQKRSSTVSKPDNQAHKRPNKGKRTQGTLESFFKKR</sequence>
<dbReference type="AlphaFoldDB" id="A0A7H9HXX4"/>
<organism evidence="2 3">
    <name type="scientific">Torulaspora globosa</name>
    <dbReference type="NCBI Taxonomy" id="48254"/>
    <lineage>
        <taxon>Eukaryota</taxon>
        <taxon>Fungi</taxon>
        <taxon>Dikarya</taxon>
        <taxon>Ascomycota</taxon>
        <taxon>Saccharomycotina</taxon>
        <taxon>Saccharomycetes</taxon>
        <taxon>Saccharomycetales</taxon>
        <taxon>Saccharomycetaceae</taxon>
        <taxon>Torulaspora</taxon>
    </lineage>
</organism>
<name>A0A7H9HXX4_9SACH</name>
<feature type="compositionally biased region" description="Basic and acidic residues" evidence="1">
    <location>
        <begin position="170"/>
        <end position="206"/>
    </location>
</feature>
<feature type="compositionally biased region" description="Basic and acidic residues" evidence="1">
    <location>
        <begin position="143"/>
        <end position="160"/>
    </location>
</feature>
<feature type="compositionally biased region" description="Polar residues" evidence="1">
    <location>
        <begin position="299"/>
        <end position="308"/>
    </location>
</feature>
<evidence type="ECO:0000313" key="2">
    <source>
        <dbReference type="EMBL" id="QLQ82588.1"/>
    </source>
</evidence>
<feature type="region of interest" description="Disordered" evidence="1">
    <location>
        <begin position="126"/>
        <end position="332"/>
    </location>
</feature>
<dbReference type="EMBL" id="CP059274">
    <property type="protein sequence ID" value="QLQ82588.1"/>
    <property type="molecule type" value="Genomic_DNA"/>
</dbReference>
<evidence type="ECO:0000256" key="1">
    <source>
        <dbReference type="SAM" id="MobiDB-lite"/>
    </source>
</evidence>
<gene>
    <name evidence="2" type="ORF">HG537_0H03510</name>
</gene>
<keyword evidence="3" id="KW-1185">Reference proteome</keyword>
<feature type="compositionally biased region" description="Basic and acidic residues" evidence="1">
    <location>
        <begin position="227"/>
        <end position="241"/>
    </location>
</feature>
<proteinExistence type="predicted"/>
<evidence type="ECO:0000313" key="3">
    <source>
        <dbReference type="Proteomes" id="UP000510647"/>
    </source>
</evidence>